<gene>
    <name evidence="6 8" type="primary">ruvA</name>
    <name evidence="8" type="ORF">NSCAC_1679</name>
</gene>
<feature type="domain" description="Helix-hairpin-helix DNA-binding motif class 1" evidence="7">
    <location>
        <begin position="108"/>
        <end position="127"/>
    </location>
</feature>
<dbReference type="SMART" id="SM00278">
    <property type="entry name" value="HhH1"/>
    <property type="match status" value="2"/>
</dbReference>
<dbReference type="GO" id="GO:0006281">
    <property type="term" value="P:DNA repair"/>
    <property type="evidence" value="ECO:0007669"/>
    <property type="project" value="UniProtKB-UniRule"/>
</dbReference>
<evidence type="ECO:0000313" key="9">
    <source>
        <dbReference type="Proteomes" id="UP000516072"/>
    </source>
</evidence>
<feature type="domain" description="Helix-hairpin-helix DNA-binding motif class 1" evidence="7">
    <location>
        <begin position="73"/>
        <end position="92"/>
    </location>
</feature>
<feature type="region of interest" description="Domain I" evidence="6">
    <location>
        <begin position="1"/>
        <end position="64"/>
    </location>
</feature>
<dbReference type="EMBL" id="LR778175">
    <property type="protein sequence ID" value="CAB1277459.1"/>
    <property type="molecule type" value="Genomic_DNA"/>
</dbReference>
<reference evidence="8 9" key="1">
    <citation type="submission" date="2020-03" db="EMBL/GenBank/DDBJ databases">
        <authorList>
            <person name="Picone N."/>
        </authorList>
    </citation>
    <scope>NUCLEOTIDE SEQUENCE [LARGE SCALE GENOMIC DNA]</scope>
    <source>
        <strain evidence="8">NSCAC1</strain>
    </source>
</reference>
<evidence type="ECO:0000256" key="3">
    <source>
        <dbReference type="ARBA" id="ARBA00023125"/>
    </source>
</evidence>
<dbReference type="InterPro" id="IPR000085">
    <property type="entry name" value="RuvA"/>
</dbReference>
<dbReference type="Pfam" id="PF07499">
    <property type="entry name" value="RuvA_C"/>
    <property type="match status" value="1"/>
</dbReference>
<comment type="subcellular location">
    <subcellularLocation>
        <location evidence="6">Cytoplasm</location>
    </subcellularLocation>
</comment>
<dbReference type="Gene3D" id="2.40.50.140">
    <property type="entry name" value="Nucleic acid-binding proteins"/>
    <property type="match status" value="1"/>
</dbReference>
<dbReference type="GO" id="GO:0016787">
    <property type="term" value="F:hydrolase activity"/>
    <property type="evidence" value="ECO:0007669"/>
    <property type="project" value="UniProtKB-KW"/>
</dbReference>
<dbReference type="InterPro" id="IPR011114">
    <property type="entry name" value="RuvA_C"/>
</dbReference>
<keyword evidence="2 6" id="KW-0227">DNA damage</keyword>
<sequence length="198" mass="21872">MISRLHGILLERKIPFLLLDVHGVGYEVEVPVSIFASLPDTGSEVTLHTHLVVRENAYLLYGFINQKELSLFRHLIKVNSVGAKLALAILSGIDAATFIQCIHEKDITRLIKLPGIGKKTAERLILEMSDKLSSSVEGSNLIYSTQGNVNSVITDAVQALINLGYKPKESFEIIRQIDTAELTTPEIIRQALQIIGRS</sequence>
<keyword evidence="8" id="KW-0378">Hydrolase</keyword>
<keyword evidence="3 6" id="KW-0238">DNA-binding</keyword>
<evidence type="ECO:0000256" key="6">
    <source>
        <dbReference type="HAMAP-Rule" id="MF_00031"/>
    </source>
</evidence>
<evidence type="ECO:0000256" key="5">
    <source>
        <dbReference type="ARBA" id="ARBA00023204"/>
    </source>
</evidence>
<dbReference type="SUPFAM" id="SSF50249">
    <property type="entry name" value="Nucleic acid-binding proteins"/>
    <property type="match status" value="1"/>
</dbReference>
<keyword evidence="5 6" id="KW-0234">DNA repair</keyword>
<dbReference type="GO" id="GO:0048476">
    <property type="term" value="C:Holliday junction resolvase complex"/>
    <property type="evidence" value="ECO:0007669"/>
    <property type="project" value="UniProtKB-UniRule"/>
</dbReference>
<dbReference type="InterPro" id="IPR036267">
    <property type="entry name" value="RuvA_C_sf"/>
</dbReference>
<evidence type="ECO:0000313" key="8">
    <source>
        <dbReference type="EMBL" id="CAB1277459.1"/>
    </source>
</evidence>
<dbReference type="GO" id="GO:0009378">
    <property type="term" value="F:four-way junction helicase activity"/>
    <property type="evidence" value="ECO:0007669"/>
    <property type="project" value="InterPro"/>
</dbReference>
<evidence type="ECO:0000256" key="2">
    <source>
        <dbReference type="ARBA" id="ARBA00022763"/>
    </source>
</evidence>
<dbReference type="InterPro" id="IPR013849">
    <property type="entry name" value="DNA_helicase_Holl-junc_RuvA_I"/>
</dbReference>
<dbReference type="SUPFAM" id="SSF47781">
    <property type="entry name" value="RuvA domain 2-like"/>
    <property type="match status" value="1"/>
</dbReference>
<dbReference type="GO" id="GO:0006310">
    <property type="term" value="P:DNA recombination"/>
    <property type="evidence" value="ECO:0007669"/>
    <property type="project" value="UniProtKB-UniRule"/>
</dbReference>
<name>A0A7G1QBJ2_9GAMM</name>
<keyword evidence="1 6" id="KW-0963">Cytoplasm</keyword>
<dbReference type="InterPro" id="IPR003583">
    <property type="entry name" value="Hlx-hairpin-Hlx_DNA-bd_motif"/>
</dbReference>
<dbReference type="Gene3D" id="1.10.8.10">
    <property type="entry name" value="DNA helicase RuvA subunit, C-terminal domain"/>
    <property type="match status" value="1"/>
</dbReference>
<dbReference type="AlphaFoldDB" id="A0A7G1QBJ2"/>
<evidence type="ECO:0000256" key="4">
    <source>
        <dbReference type="ARBA" id="ARBA00023172"/>
    </source>
</evidence>
<organism evidence="8 9">
    <name type="scientific">Candidatus Nitrosacidococcus tergens</name>
    <dbReference type="NCBI Taxonomy" id="553981"/>
    <lineage>
        <taxon>Bacteria</taxon>
        <taxon>Pseudomonadati</taxon>
        <taxon>Pseudomonadota</taxon>
        <taxon>Gammaproteobacteria</taxon>
        <taxon>Chromatiales</taxon>
        <taxon>Chromatiaceae</taxon>
        <taxon>Candidatus Nitrosacidococcus</taxon>
    </lineage>
</organism>
<keyword evidence="9" id="KW-1185">Reference proteome</keyword>
<comment type="similarity">
    <text evidence="6">Belongs to the RuvA family.</text>
</comment>
<comment type="caution">
    <text evidence="6">Lacks conserved residue(s) required for the propagation of feature annotation.</text>
</comment>
<comment type="domain">
    <text evidence="6">Has three domains with a flexible linker between the domains II and III and assumes an 'L' shape. Domain III is highly mobile and contacts RuvB.</text>
</comment>
<protein>
    <recommendedName>
        <fullName evidence="6">Holliday junction branch migration complex subunit RuvA</fullName>
    </recommendedName>
</protein>
<dbReference type="Proteomes" id="UP000516072">
    <property type="component" value="Chromosome"/>
</dbReference>
<dbReference type="Gene3D" id="1.10.150.20">
    <property type="entry name" value="5' to 3' exonuclease, C-terminal subdomain"/>
    <property type="match status" value="1"/>
</dbReference>
<proteinExistence type="inferred from homology"/>
<feature type="region of interest" description="Domain III" evidence="6">
    <location>
        <begin position="152"/>
        <end position="198"/>
    </location>
</feature>
<dbReference type="GO" id="GO:0000400">
    <property type="term" value="F:four-way junction DNA binding"/>
    <property type="evidence" value="ECO:0007669"/>
    <property type="project" value="UniProtKB-UniRule"/>
</dbReference>
<keyword evidence="4 6" id="KW-0233">DNA recombination</keyword>
<dbReference type="HAMAP" id="MF_00031">
    <property type="entry name" value="DNA_HJ_migration_RuvA"/>
    <property type="match status" value="1"/>
</dbReference>
<dbReference type="NCBIfam" id="TIGR00084">
    <property type="entry name" value="ruvA"/>
    <property type="match status" value="1"/>
</dbReference>
<dbReference type="GO" id="GO:0005524">
    <property type="term" value="F:ATP binding"/>
    <property type="evidence" value="ECO:0007669"/>
    <property type="project" value="InterPro"/>
</dbReference>
<evidence type="ECO:0000256" key="1">
    <source>
        <dbReference type="ARBA" id="ARBA00022490"/>
    </source>
</evidence>
<dbReference type="SUPFAM" id="SSF46929">
    <property type="entry name" value="DNA helicase RuvA subunit, C-terminal domain"/>
    <property type="match status" value="1"/>
</dbReference>
<dbReference type="CDD" id="cd14332">
    <property type="entry name" value="UBA_RuvA_C"/>
    <property type="match status" value="1"/>
</dbReference>
<dbReference type="GO" id="GO:0005737">
    <property type="term" value="C:cytoplasm"/>
    <property type="evidence" value="ECO:0007669"/>
    <property type="project" value="UniProtKB-SubCell"/>
</dbReference>
<accession>A0A7G1QBJ2</accession>
<dbReference type="InterPro" id="IPR010994">
    <property type="entry name" value="RuvA_2-like"/>
</dbReference>
<evidence type="ECO:0000259" key="7">
    <source>
        <dbReference type="SMART" id="SM00278"/>
    </source>
</evidence>
<dbReference type="Pfam" id="PF14520">
    <property type="entry name" value="HHH_5"/>
    <property type="match status" value="1"/>
</dbReference>
<dbReference type="KEGG" id="ntg:NSCAC_1679"/>
<dbReference type="InterPro" id="IPR012340">
    <property type="entry name" value="NA-bd_OB-fold"/>
</dbReference>
<dbReference type="Pfam" id="PF01330">
    <property type="entry name" value="RuvA_N"/>
    <property type="match status" value="1"/>
</dbReference>
<dbReference type="RefSeq" id="WP_197744329.1">
    <property type="nucleotide sequence ID" value="NZ_LR778175.1"/>
</dbReference>
<comment type="subunit">
    <text evidence="6">Homotetramer. Forms an RuvA(8)-RuvB(12)-Holliday junction (HJ) complex. HJ DNA is sandwiched between 2 RuvA tetramers; dsDNA enters through RuvA and exits via RuvB. An RuvB hexamer assembles on each DNA strand where it exits the tetramer. Each RuvB hexamer is contacted by two RuvA subunits (via domain III) on 2 adjacent RuvB subunits; this complex drives branch migration. In the full resolvosome a probable DNA-RuvA(4)-RuvB(12)-RuvC(2) complex forms which resolves the HJ.</text>
</comment>
<comment type="function">
    <text evidence="6">The RuvA-RuvB-RuvC complex processes Holliday junction (HJ) DNA during genetic recombination and DNA repair, while the RuvA-RuvB complex plays an important role in the rescue of blocked DNA replication forks via replication fork reversal (RFR). RuvA specifically binds to HJ cruciform DNA, conferring on it an open structure. The RuvB hexamer acts as an ATP-dependent pump, pulling dsDNA into and through the RuvAB complex. HJ branch migration allows RuvC to scan DNA until it finds its consensus sequence, where it cleaves and resolves the cruciform DNA.</text>
</comment>
<dbReference type="GO" id="GO:0009379">
    <property type="term" value="C:Holliday junction helicase complex"/>
    <property type="evidence" value="ECO:0007669"/>
    <property type="project" value="InterPro"/>
</dbReference>